<proteinExistence type="predicted"/>
<dbReference type="SUPFAM" id="SSF56219">
    <property type="entry name" value="DNase I-like"/>
    <property type="match status" value="1"/>
</dbReference>
<reference evidence="3 4" key="1">
    <citation type="submission" date="2017-12" db="EMBL/GenBank/DDBJ databases">
        <title>Sequencing, de novo assembly and annotation of complete genome of a new Thraustochytrid species, strain FCC1311.</title>
        <authorList>
            <person name="Sedici K."/>
            <person name="Godart F."/>
            <person name="Aiese Cigliano R."/>
            <person name="Sanseverino W."/>
            <person name="Barakat M."/>
            <person name="Ortet P."/>
            <person name="Marechal E."/>
            <person name="Cagnac O."/>
            <person name="Amato A."/>
        </authorList>
    </citation>
    <scope>NUCLEOTIDE SEQUENCE [LARGE SCALE GENOMIC DNA]</scope>
</reference>
<dbReference type="Pfam" id="PF22669">
    <property type="entry name" value="Exo_endo_phos2"/>
    <property type="match status" value="1"/>
</dbReference>
<feature type="compositionally biased region" description="Acidic residues" evidence="1">
    <location>
        <begin position="131"/>
        <end position="146"/>
    </location>
</feature>
<dbReference type="Proteomes" id="UP000241890">
    <property type="component" value="Unassembled WGS sequence"/>
</dbReference>
<name>A0A2R5GKD2_9STRA</name>
<dbReference type="InterPro" id="IPR046985">
    <property type="entry name" value="IP5"/>
</dbReference>
<gene>
    <name evidence="3" type="ORF">FCC1311_016711</name>
</gene>
<feature type="region of interest" description="Disordered" evidence="1">
    <location>
        <begin position="108"/>
        <end position="178"/>
    </location>
</feature>
<dbReference type="InParanoid" id="A0A2R5GKD2"/>
<dbReference type="GO" id="GO:0046856">
    <property type="term" value="P:phosphatidylinositol dephosphorylation"/>
    <property type="evidence" value="ECO:0007669"/>
    <property type="project" value="InterPro"/>
</dbReference>
<feature type="domain" description="Inositol polyphosphate-related phosphatase" evidence="2">
    <location>
        <begin position="470"/>
        <end position="774"/>
    </location>
</feature>
<feature type="compositionally biased region" description="Pro residues" evidence="1">
    <location>
        <begin position="1339"/>
        <end position="1352"/>
    </location>
</feature>
<feature type="compositionally biased region" description="Basic and acidic residues" evidence="1">
    <location>
        <begin position="120"/>
        <end position="130"/>
    </location>
</feature>
<feature type="compositionally biased region" description="Acidic residues" evidence="1">
    <location>
        <begin position="1283"/>
        <end position="1294"/>
    </location>
</feature>
<dbReference type="InterPro" id="IPR036691">
    <property type="entry name" value="Endo/exonu/phosph_ase_sf"/>
</dbReference>
<sequence>MPHEEDQGALEQVFDVDEVGVSRGSVALKVVTLGAKQKVILVDDFGNATATLNLRDVSSIHVVDEQTVRLKKAGSLLFKVTVSFKNSSFLEQFLDTVRELRPSLDKGFQTLRKAGSPRPPSERPGARLDDSDSEDDDEDDDDDGNDDEGHSESDDEEAHRARLREDAEARADQRAGRPVKIKNIQEMLDISEAEHGTAISEDEVLKLQADADDSDLLGHDNFVPRSPVRKSTSFKGMATRTRSLKLFPGGRSSRMESKLPLHHVVENIVFESHNDLRFISKALKRALVGKVKVQMRRTLNSGACAIDFQGSHASFDVFEAGIRSLDDGDDDGRGDAWKFVCLSKTEKKRNAKEPDGTEATGRGATLRRQNSPATFGDYDYDEQDVEPFHFTLDCRTIEEANRFLSVLNALREAGENMLLREANARRQIKTFTLKRQRAAKPVPAPSLDVTDASFLQQHAWSAINQEWFETQANIFIGTFNVGDASPPKSRDGLSEWIPRSTESKPIKMYAIGLQEVSSKFDEWEKAIAAYLGDNYASPMGVRMWEVVLLVFVHMEELPHINSRSAGSVKTGLRLGSAVQLGNKGGVGIGFRWRDIPICFINAHLSAQQHKVSERNLNYTQIMSKLSLHGPAARIDAFPLEPTLFFEQLFFLGDLNYRVELDFKQAARATTLKNYNLLHLNDQLQHQLKDGTAFHGFTSPIPDFPPTYRWKRGRRELSNKKEQPPSYTDRILWHSHPGSKDSVVLQRYFCADGIMISDHRPVGAEFTLALRHEYSWPLHPLTSPTTREITETRKMDEGGWTSHNGDFFVAPREAVGLGAPRIQLQNVVVSLDATEDGSPLPSWINMCIASPILHQIEWSAAAAGTELSPDLRAGKKGAQRFAYQGTGAFQDLYYAFDPQIGVPLLKPIVFDPLFLKSQHLFVHLSSPSTKDEEVLSLHHILLNAKTSEQMQEMANNLARPRHVVLNGQSCISLRNVVQAVGGFVSRNGLKAWTAKVTPTIPFSEPIICGGLQIGKLMGEICILPPTEDARRSARKGPGYIPSPSSEEGVFGSLELPPLVRSGAAQVKYHKSYTRVSTRVYLNLYKDGRAFLLSQQIPKRKSVRPTHNVLAVLDMRHVTIDDHLEFSFAVHECRPIGPDASGLVTMLLAVESRSDKLAWIEALESVHSDAAFPQDSDYETDEEVVSSEIRAREASFVRAGASSLSLPSPVVVHDSAWDSGSRNGSQRGGRTLPPPPPSVPPPASMRPSYAYPDEMEPYLQEDPDNIESPPPFYPPDARDAALSEFSDDDVEFGDDESVLKSDDGSKLFRSESVASAAARLTLAVAAIAHGDGRSSEAISRYPPPPPPPPSPSPSDPGDEFDEESSRRSGRRSRWTLTSVPPPPPPL</sequence>
<evidence type="ECO:0000256" key="1">
    <source>
        <dbReference type="SAM" id="MobiDB-lite"/>
    </source>
</evidence>
<evidence type="ECO:0000313" key="3">
    <source>
        <dbReference type="EMBL" id="GBG28741.1"/>
    </source>
</evidence>
<accession>A0A2R5GKD2</accession>
<evidence type="ECO:0000259" key="2">
    <source>
        <dbReference type="SMART" id="SM00128"/>
    </source>
</evidence>
<dbReference type="GO" id="GO:0004439">
    <property type="term" value="F:phosphatidylinositol-4,5-bisphosphate 5-phosphatase activity"/>
    <property type="evidence" value="ECO:0007669"/>
    <property type="project" value="TreeGrafter"/>
</dbReference>
<evidence type="ECO:0000313" key="4">
    <source>
        <dbReference type="Proteomes" id="UP000241890"/>
    </source>
</evidence>
<keyword evidence="4" id="KW-1185">Reference proteome</keyword>
<dbReference type="OrthoDB" id="2248459at2759"/>
<dbReference type="EMBL" id="BEYU01000047">
    <property type="protein sequence ID" value="GBG28741.1"/>
    <property type="molecule type" value="Genomic_DNA"/>
</dbReference>
<dbReference type="Gene3D" id="3.60.10.10">
    <property type="entry name" value="Endonuclease/exonuclease/phosphatase"/>
    <property type="match status" value="1"/>
</dbReference>
<feature type="compositionally biased region" description="Low complexity" evidence="1">
    <location>
        <begin position="1217"/>
        <end position="1228"/>
    </location>
</feature>
<dbReference type="SMART" id="SM00128">
    <property type="entry name" value="IPPc"/>
    <property type="match status" value="1"/>
</dbReference>
<feature type="region of interest" description="Disordered" evidence="1">
    <location>
        <begin position="1213"/>
        <end position="1303"/>
    </location>
</feature>
<dbReference type="PANTHER" id="PTHR11200">
    <property type="entry name" value="INOSITOL 5-PHOSPHATASE"/>
    <property type="match status" value="1"/>
</dbReference>
<protein>
    <submittedName>
        <fullName evidence="3">Inositol polyphosphate-5-phosphatase, putative</fullName>
    </submittedName>
</protein>
<dbReference type="InterPro" id="IPR000300">
    <property type="entry name" value="IPPc"/>
</dbReference>
<feature type="region of interest" description="Disordered" evidence="1">
    <location>
        <begin position="1329"/>
        <end position="1384"/>
    </location>
</feature>
<organism evidence="3 4">
    <name type="scientific">Hondaea fermentalgiana</name>
    <dbReference type="NCBI Taxonomy" id="2315210"/>
    <lineage>
        <taxon>Eukaryota</taxon>
        <taxon>Sar</taxon>
        <taxon>Stramenopiles</taxon>
        <taxon>Bigyra</taxon>
        <taxon>Labyrinthulomycetes</taxon>
        <taxon>Thraustochytrida</taxon>
        <taxon>Thraustochytriidae</taxon>
        <taxon>Hondaea</taxon>
    </lineage>
</organism>
<comment type="caution">
    <text evidence="3">The sequence shown here is derived from an EMBL/GenBank/DDBJ whole genome shotgun (WGS) entry which is preliminary data.</text>
</comment>
<feature type="compositionally biased region" description="Basic and acidic residues" evidence="1">
    <location>
        <begin position="147"/>
        <end position="175"/>
    </location>
</feature>
<feature type="compositionally biased region" description="Pro residues" evidence="1">
    <location>
        <begin position="1230"/>
        <end position="1242"/>
    </location>
</feature>
<feature type="region of interest" description="Disordered" evidence="1">
    <location>
        <begin position="348"/>
        <end position="379"/>
    </location>
</feature>
<feature type="compositionally biased region" description="Acidic residues" evidence="1">
    <location>
        <begin position="1251"/>
        <end position="1263"/>
    </location>
</feature>